<evidence type="ECO:0000259" key="3">
    <source>
        <dbReference type="Pfam" id="PF03559"/>
    </source>
</evidence>
<feature type="binding site" description="from pocket B" evidence="1">
    <location>
        <begin position="382"/>
        <end position="384"/>
    </location>
    <ligand>
        <name>dTDP-4-dehydro-6-deoxy-alpha-D-glucose</name>
        <dbReference type="ChEBI" id="CHEBI:57649"/>
        <label>2</label>
    </ligand>
</feature>
<dbReference type="InterPro" id="IPR038153">
    <property type="entry name" value="EvaA-like_sf"/>
</dbReference>
<evidence type="ECO:0000313" key="4">
    <source>
        <dbReference type="EMBL" id="NYI99057.1"/>
    </source>
</evidence>
<dbReference type="GO" id="GO:0016829">
    <property type="term" value="F:lyase activity"/>
    <property type="evidence" value="ECO:0007669"/>
    <property type="project" value="UniProtKB-KW"/>
</dbReference>
<feature type="region of interest" description="Disordered" evidence="2">
    <location>
        <begin position="1"/>
        <end position="35"/>
    </location>
</feature>
<gene>
    <name evidence="4" type="ORF">HNR12_005334</name>
</gene>
<evidence type="ECO:0000256" key="1">
    <source>
        <dbReference type="PIRSR" id="PIRSR605212-50"/>
    </source>
</evidence>
<keyword evidence="4" id="KW-0456">Lyase</keyword>
<dbReference type="RefSeq" id="WP_179770104.1">
    <property type="nucleotide sequence ID" value="NZ_JACCFO010000001.1"/>
</dbReference>
<feature type="binding site" description="from pocket B" evidence="1">
    <location>
        <begin position="387"/>
        <end position="388"/>
    </location>
    <ligand>
        <name>dTDP-4-dehydro-6-deoxy-alpha-D-glucose</name>
        <dbReference type="ChEBI" id="CHEBI:57649"/>
        <label>2</label>
    </ligand>
</feature>
<dbReference type="InterPro" id="IPR005212">
    <property type="entry name" value="EvaA-like"/>
</dbReference>
<dbReference type="AlphaFoldDB" id="A0A853BX70"/>
<name>A0A853BX70_9ACTN</name>
<organism evidence="4 5">
    <name type="scientific">Streptomonospora nanhaiensis</name>
    <dbReference type="NCBI Taxonomy" id="1323731"/>
    <lineage>
        <taxon>Bacteria</taxon>
        <taxon>Bacillati</taxon>
        <taxon>Actinomycetota</taxon>
        <taxon>Actinomycetes</taxon>
        <taxon>Streptosporangiales</taxon>
        <taxon>Nocardiopsidaceae</taxon>
        <taxon>Streptomonospora</taxon>
    </lineage>
</organism>
<dbReference type="Proteomes" id="UP000575985">
    <property type="component" value="Unassembled WGS sequence"/>
</dbReference>
<dbReference type="EC" id="4.2.1.159" evidence="4"/>
<evidence type="ECO:0000313" key="5">
    <source>
        <dbReference type="Proteomes" id="UP000575985"/>
    </source>
</evidence>
<comment type="caution">
    <text evidence="4">The sequence shown here is derived from an EMBL/GenBank/DDBJ whole genome shotgun (WGS) entry which is preliminary data.</text>
</comment>
<feature type="domain" description="dTDP-4-dehydro-6-deoxy-alpha-D-glucopyranose 2,3-dehydratase" evidence="3">
    <location>
        <begin position="56"/>
        <end position="259"/>
    </location>
</feature>
<protein>
    <submittedName>
        <fullName evidence="4">Oxidase EvaA</fullName>
        <ecNumber evidence="4">4.2.1.159</ecNumber>
    </submittedName>
</protein>
<keyword evidence="5" id="KW-1185">Reference proteome</keyword>
<feature type="binding site" description="from pocket B" evidence="1">
    <location>
        <position position="206"/>
    </location>
    <ligand>
        <name>dTDP-4-dehydro-6-deoxy-alpha-D-glucose</name>
        <dbReference type="ChEBI" id="CHEBI:57649"/>
        <label>2</label>
    </ligand>
</feature>
<dbReference type="Pfam" id="PF03559">
    <property type="entry name" value="Hexose_dehydrat"/>
    <property type="match status" value="2"/>
</dbReference>
<feature type="binding site" description="from pocket A" evidence="1">
    <location>
        <position position="253"/>
    </location>
    <ligand>
        <name>dTDP-4-dehydro-6-deoxy-alpha-D-glucose</name>
        <dbReference type="ChEBI" id="CHEBI:57649"/>
        <label>1</label>
    </ligand>
</feature>
<feature type="binding site" description="from pocket A" evidence="1">
    <location>
        <begin position="418"/>
        <end position="421"/>
    </location>
    <ligand>
        <name>dTDP-4-dehydro-6-deoxy-alpha-D-glucose</name>
        <dbReference type="ChEBI" id="CHEBI:57649"/>
        <label>1</label>
    </ligand>
</feature>
<feature type="binding site" description="from pocket B" evidence="1">
    <location>
        <position position="366"/>
    </location>
    <ligand>
        <name>dTDP-4-dehydro-6-deoxy-alpha-D-glucose</name>
        <dbReference type="ChEBI" id="CHEBI:57649"/>
        <label>2</label>
    </ligand>
</feature>
<dbReference type="Gene3D" id="3.90.79.40">
    <property type="entry name" value="EvaA sugar 2,3-dehydratase subunit"/>
    <property type="match status" value="2"/>
</dbReference>
<accession>A0A853BX70</accession>
<feature type="binding site" description="from pocket A" evidence="1">
    <location>
        <position position="84"/>
    </location>
    <ligand>
        <name>dTDP-4-dehydro-6-deoxy-alpha-D-glucose</name>
        <dbReference type="ChEBI" id="CHEBI:57649"/>
        <label>1</label>
    </ligand>
</feature>
<feature type="domain" description="dTDP-4-dehydro-6-deoxy-alpha-D-glucopyranose 2,3-dehydratase" evidence="3">
    <location>
        <begin position="276"/>
        <end position="475"/>
    </location>
</feature>
<evidence type="ECO:0000256" key="2">
    <source>
        <dbReference type="SAM" id="MobiDB-lite"/>
    </source>
</evidence>
<sequence>MAPETAHPTAPLNGASAAPLGQEGTGPLLRPRREGGAAAALRASAALTAPEDAAPEDVLAWLSRRADQGGFSVRPVPFAEADGWHLRADTGDLVHRSGGFFTVEGLHVRADSGEEAAEWHQPIINQPEIGVLGILAQRRGGVLRFLMQAKMEPGNRNLVQLSPTVQATRSNYTGVHGGRAVRYLEYFMGPRRGRVLADVLQSEHGSWFLRKVNRNMLVEVAPGADVPEHEDFRWVTLGALGRLLRHDNAVNMDARTVLAGAPVPEGADRALHDDTALLSWFTGERTRHRVRTRTVPLKSIPHWVREEDRIRHEAGRYFEVVTVAVEAGTREVARWCQPLLRPCGLGVTAFLLRRFGGVPHVLVHARPEGGLMDGVELAPTVQCTPANYAHLPAPPPFLDAVLAAPPERVRYAAVHSEEGGRFLHAESRYLVVEADEATAPLAEPAGYRWVSLDQLHALVRHTRYVNVQARTLLACFACGAVDL</sequence>
<dbReference type="EMBL" id="JACCFO010000001">
    <property type="protein sequence ID" value="NYI99057.1"/>
    <property type="molecule type" value="Genomic_DNA"/>
</dbReference>
<feature type="binding site" description="from pocket A" evidence="1">
    <location>
        <begin position="168"/>
        <end position="172"/>
    </location>
    <ligand>
        <name>dTDP-4-dehydro-6-deoxy-alpha-D-glucose</name>
        <dbReference type="ChEBI" id="CHEBI:57649"/>
        <label>1</label>
    </ligand>
</feature>
<proteinExistence type="predicted"/>
<reference evidence="4 5" key="1">
    <citation type="submission" date="2020-07" db="EMBL/GenBank/DDBJ databases">
        <title>Sequencing the genomes of 1000 actinobacteria strains.</title>
        <authorList>
            <person name="Klenk H.-P."/>
        </authorList>
    </citation>
    <scope>NUCLEOTIDE SEQUENCE [LARGE SCALE GENOMIC DNA]</scope>
    <source>
        <strain evidence="4 5">DSM 45927</strain>
    </source>
</reference>
<feature type="binding site" description="from pocket B" evidence="1">
    <location>
        <position position="303"/>
    </location>
    <ligand>
        <name>dTDP-4-dehydro-6-deoxy-alpha-D-glucose</name>
        <dbReference type="ChEBI" id="CHEBI:57649"/>
        <label>2</label>
    </ligand>
</feature>